<dbReference type="InterPro" id="IPR051599">
    <property type="entry name" value="Cell_Envelope_Assoc"/>
</dbReference>
<name>A0A4R8ENN3_9BACT</name>
<gene>
    <name evidence="2" type="ORF">C8D74_11443</name>
</gene>
<proteinExistence type="predicted"/>
<dbReference type="RefSeq" id="WP_158248396.1">
    <property type="nucleotide sequence ID" value="NZ_SODZ01000014.1"/>
</dbReference>
<organism evidence="2 3">
    <name type="scientific">Petrotoga sibirica</name>
    <dbReference type="NCBI Taxonomy" id="156202"/>
    <lineage>
        <taxon>Bacteria</taxon>
        <taxon>Thermotogati</taxon>
        <taxon>Thermotogota</taxon>
        <taxon>Thermotogae</taxon>
        <taxon>Petrotogales</taxon>
        <taxon>Petrotogaceae</taxon>
        <taxon>Petrotoga</taxon>
    </lineage>
</organism>
<dbReference type="GO" id="GO:0000270">
    <property type="term" value="P:peptidoglycan metabolic process"/>
    <property type="evidence" value="ECO:0007669"/>
    <property type="project" value="TreeGrafter"/>
</dbReference>
<sequence>MHNTQEKGAIVILGGGIIPETPRKGSGELSDSAMKRVYEGFLLYKNLQLPIVVTGGNPLGTEIPEAQIMKEELLKMGVQPNGIFVEPLAKNTKQNVEFTLKLLEDNEVQRIYLVTSAIHLTRAMNYFKTYTNIDVVPVPTDYKVSREELKWYDFLPDMRFLEATSSAWHEYLGLVKFKIGG</sequence>
<dbReference type="InterPro" id="IPR003848">
    <property type="entry name" value="DUF218"/>
</dbReference>
<dbReference type="InterPro" id="IPR014729">
    <property type="entry name" value="Rossmann-like_a/b/a_fold"/>
</dbReference>
<accession>A0A4R8ENN3</accession>
<evidence type="ECO:0000313" key="2">
    <source>
        <dbReference type="EMBL" id="TDX12135.1"/>
    </source>
</evidence>
<evidence type="ECO:0000259" key="1">
    <source>
        <dbReference type="Pfam" id="PF02698"/>
    </source>
</evidence>
<feature type="domain" description="DUF218" evidence="1">
    <location>
        <begin position="9"/>
        <end position="173"/>
    </location>
</feature>
<dbReference type="Proteomes" id="UP000294817">
    <property type="component" value="Unassembled WGS sequence"/>
</dbReference>
<reference evidence="2 3" key="1">
    <citation type="submission" date="2019-03" db="EMBL/GenBank/DDBJ databases">
        <title>Genomic Encyclopedia of Type Strains, Phase IV (KMG-IV): sequencing the most valuable type-strain genomes for metagenomic binning, comparative biology and taxonomic classification.</title>
        <authorList>
            <person name="Goeker M."/>
        </authorList>
    </citation>
    <scope>NUCLEOTIDE SEQUENCE [LARGE SCALE GENOMIC DNA]</scope>
    <source>
        <strain evidence="2 3">DSM 13575</strain>
    </source>
</reference>
<dbReference type="GO" id="GO:0043164">
    <property type="term" value="P:Gram-negative-bacterium-type cell wall biogenesis"/>
    <property type="evidence" value="ECO:0007669"/>
    <property type="project" value="TreeGrafter"/>
</dbReference>
<dbReference type="PANTHER" id="PTHR30336">
    <property type="entry name" value="INNER MEMBRANE PROTEIN, PROBABLE PERMEASE"/>
    <property type="match status" value="1"/>
</dbReference>
<dbReference type="Pfam" id="PF02698">
    <property type="entry name" value="DUF218"/>
    <property type="match status" value="1"/>
</dbReference>
<keyword evidence="3" id="KW-1185">Reference proteome</keyword>
<dbReference type="PANTHER" id="PTHR30336:SF4">
    <property type="entry name" value="ENVELOPE BIOGENESIS FACTOR ELYC"/>
    <property type="match status" value="1"/>
</dbReference>
<dbReference type="CDD" id="cd06259">
    <property type="entry name" value="YdcF-like"/>
    <property type="match status" value="1"/>
</dbReference>
<dbReference type="EMBL" id="SODZ01000014">
    <property type="protein sequence ID" value="TDX12135.1"/>
    <property type="molecule type" value="Genomic_DNA"/>
</dbReference>
<protein>
    <submittedName>
        <fullName evidence="2">Uncharacterized SAM-binding protein YcdF (DUF218 family)</fullName>
    </submittedName>
</protein>
<evidence type="ECO:0000313" key="3">
    <source>
        <dbReference type="Proteomes" id="UP000294817"/>
    </source>
</evidence>
<dbReference type="Gene3D" id="3.40.50.620">
    <property type="entry name" value="HUPs"/>
    <property type="match status" value="1"/>
</dbReference>
<dbReference type="GO" id="GO:0005886">
    <property type="term" value="C:plasma membrane"/>
    <property type="evidence" value="ECO:0007669"/>
    <property type="project" value="TreeGrafter"/>
</dbReference>
<dbReference type="AlphaFoldDB" id="A0A4R8ENN3"/>
<comment type="caution">
    <text evidence="2">The sequence shown here is derived from an EMBL/GenBank/DDBJ whole genome shotgun (WGS) entry which is preliminary data.</text>
</comment>